<keyword evidence="2" id="KW-1185">Reference proteome</keyword>
<dbReference type="RefSeq" id="WP_378247642.1">
    <property type="nucleotide sequence ID" value="NZ_JBHRWK010000160.1"/>
</dbReference>
<dbReference type="Proteomes" id="UP001595645">
    <property type="component" value="Unassembled WGS sequence"/>
</dbReference>
<sequence>MAAVVSSTPKADVDVDPIRPQISEVHGGQVALAERALLDLPLLGQLLLLGGRASSSGTVFARERSVVLILCHVGSVDGTMAWPRR</sequence>
<organism evidence="1 2">
    <name type="scientific">Amycolatopsis speibonae</name>
    <dbReference type="NCBI Taxonomy" id="1450224"/>
    <lineage>
        <taxon>Bacteria</taxon>
        <taxon>Bacillati</taxon>
        <taxon>Actinomycetota</taxon>
        <taxon>Actinomycetes</taxon>
        <taxon>Pseudonocardiales</taxon>
        <taxon>Pseudonocardiaceae</taxon>
        <taxon>Amycolatopsis</taxon>
    </lineage>
</organism>
<accession>A0ABV7PE73</accession>
<dbReference type="EMBL" id="JBHRWK010000160">
    <property type="protein sequence ID" value="MFC3456363.1"/>
    <property type="molecule type" value="Genomic_DNA"/>
</dbReference>
<reference evidence="2" key="1">
    <citation type="journal article" date="2019" name="Int. J. Syst. Evol. Microbiol.">
        <title>The Global Catalogue of Microorganisms (GCM) 10K type strain sequencing project: providing services to taxonomists for standard genome sequencing and annotation.</title>
        <authorList>
            <consortium name="The Broad Institute Genomics Platform"/>
            <consortium name="The Broad Institute Genome Sequencing Center for Infectious Disease"/>
            <person name="Wu L."/>
            <person name="Ma J."/>
        </authorList>
    </citation>
    <scope>NUCLEOTIDE SEQUENCE [LARGE SCALE GENOMIC DNA]</scope>
    <source>
        <strain evidence="2">CGMCC 4.7676</strain>
    </source>
</reference>
<evidence type="ECO:0000313" key="1">
    <source>
        <dbReference type="EMBL" id="MFC3456363.1"/>
    </source>
</evidence>
<gene>
    <name evidence="1" type="ORF">ACFOSH_43685</name>
</gene>
<protein>
    <submittedName>
        <fullName evidence="1">Uncharacterized protein</fullName>
    </submittedName>
</protein>
<comment type="caution">
    <text evidence="1">The sequence shown here is derived from an EMBL/GenBank/DDBJ whole genome shotgun (WGS) entry which is preliminary data.</text>
</comment>
<name>A0ABV7PE73_9PSEU</name>
<evidence type="ECO:0000313" key="2">
    <source>
        <dbReference type="Proteomes" id="UP001595645"/>
    </source>
</evidence>
<proteinExistence type="predicted"/>